<comment type="caution">
    <text evidence="1">The sequence shown here is derived from an EMBL/GenBank/DDBJ whole genome shotgun (WGS) entry which is preliminary data.</text>
</comment>
<proteinExistence type="predicted"/>
<accession>A0A5A7RL43</accession>
<reference evidence="2" key="1">
    <citation type="journal article" date="2019" name="Curr. Biol.">
        <title>Genome Sequence of Striga asiatica Provides Insight into the Evolution of Plant Parasitism.</title>
        <authorList>
            <person name="Yoshida S."/>
            <person name="Kim S."/>
            <person name="Wafula E.K."/>
            <person name="Tanskanen J."/>
            <person name="Kim Y.M."/>
            <person name="Honaas L."/>
            <person name="Yang Z."/>
            <person name="Spallek T."/>
            <person name="Conn C.E."/>
            <person name="Ichihashi Y."/>
            <person name="Cheong K."/>
            <person name="Cui S."/>
            <person name="Der J.P."/>
            <person name="Gundlach H."/>
            <person name="Jiao Y."/>
            <person name="Hori C."/>
            <person name="Ishida J.K."/>
            <person name="Kasahara H."/>
            <person name="Kiba T."/>
            <person name="Kim M.S."/>
            <person name="Koo N."/>
            <person name="Laohavisit A."/>
            <person name="Lee Y.H."/>
            <person name="Lumba S."/>
            <person name="McCourt P."/>
            <person name="Mortimer J.C."/>
            <person name="Mutuku J.M."/>
            <person name="Nomura T."/>
            <person name="Sasaki-Sekimoto Y."/>
            <person name="Seto Y."/>
            <person name="Wang Y."/>
            <person name="Wakatake T."/>
            <person name="Sakakibara H."/>
            <person name="Demura T."/>
            <person name="Yamaguchi S."/>
            <person name="Yoneyama K."/>
            <person name="Manabe R.I."/>
            <person name="Nelson D.C."/>
            <person name="Schulman A.H."/>
            <person name="Timko M.P."/>
            <person name="dePamphilis C.W."/>
            <person name="Choi D."/>
            <person name="Shirasu K."/>
        </authorList>
    </citation>
    <scope>NUCLEOTIDE SEQUENCE [LARGE SCALE GENOMIC DNA]</scope>
    <source>
        <strain evidence="2">cv. UVA1</strain>
    </source>
</reference>
<organism evidence="1 2">
    <name type="scientific">Striga asiatica</name>
    <name type="common">Asiatic witchweed</name>
    <name type="synonym">Buchnera asiatica</name>
    <dbReference type="NCBI Taxonomy" id="4170"/>
    <lineage>
        <taxon>Eukaryota</taxon>
        <taxon>Viridiplantae</taxon>
        <taxon>Streptophyta</taxon>
        <taxon>Embryophyta</taxon>
        <taxon>Tracheophyta</taxon>
        <taxon>Spermatophyta</taxon>
        <taxon>Magnoliopsida</taxon>
        <taxon>eudicotyledons</taxon>
        <taxon>Gunneridae</taxon>
        <taxon>Pentapetalae</taxon>
        <taxon>asterids</taxon>
        <taxon>lamiids</taxon>
        <taxon>Lamiales</taxon>
        <taxon>Orobanchaceae</taxon>
        <taxon>Buchnereae</taxon>
        <taxon>Striga</taxon>
    </lineage>
</organism>
<dbReference type="Proteomes" id="UP000325081">
    <property type="component" value="Unassembled WGS sequence"/>
</dbReference>
<dbReference type="EMBL" id="BKCP01013625">
    <property type="protein sequence ID" value="GER57826.1"/>
    <property type="molecule type" value="Genomic_DNA"/>
</dbReference>
<sequence>MNLKRKKKREKIRKTDNVGHVSSVPYGIVTVILKLLKSASHIINGLDNIHLLHCLVRENVRVIMVAFQNSTHLDKLLLKLLELKNAQTLTWDMARKVHLCGSGLTMPSGLGMPATGVGTWSMCSHWGLDLRDSYTSFTNLCPSEMSWGGWSSLPGTSLLSKYLGSITT</sequence>
<name>A0A5A7RL43_STRAF</name>
<evidence type="ECO:0000313" key="2">
    <source>
        <dbReference type="Proteomes" id="UP000325081"/>
    </source>
</evidence>
<dbReference type="AlphaFoldDB" id="A0A5A7RL43"/>
<keyword evidence="1" id="KW-0808">Transferase</keyword>
<keyword evidence="1" id="KW-0012">Acyltransferase</keyword>
<protein>
    <submittedName>
        <fullName evidence="1">Lipoamide acyltransferase component ofbranched-chain alpha-keto acid dehydrogenase</fullName>
    </submittedName>
</protein>
<dbReference type="GO" id="GO:0016746">
    <property type="term" value="F:acyltransferase activity"/>
    <property type="evidence" value="ECO:0007669"/>
    <property type="project" value="UniProtKB-KW"/>
</dbReference>
<evidence type="ECO:0000313" key="1">
    <source>
        <dbReference type="EMBL" id="GER57826.1"/>
    </source>
</evidence>
<keyword evidence="2" id="KW-1185">Reference proteome</keyword>
<gene>
    <name evidence="1" type="ORF">STAS_35656</name>
</gene>